<name>A0ABW1JPR7_9NOCA</name>
<dbReference type="RefSeq" id="WP_378600943.1">
    <property type="nucleotide sequence ID" value="NZ_JBHSQN010000002.1"/>
</dbReference>
<feature type="domain" description="Methyltransferase type 11" evidence="4">
    <location>
        <begin position="106"/>
        <end position="195"/>
    </location>
</feature>
<evidence type="ECO:0000313" key="5">
    <source>
        <dbReference type="EMBL" id="MFC6010688.1"/>
    </source>
</evidence>
<dbReference type="InterPro" id="IPR020596">
    <property type="entry name" value="rRNA_Ade_Mease_Trfase_CS"/>
</dbReference>
<evidence type="ECO:0000256" key="3">
    <source>
        <dbReference type="ARBA" id="ARBA00022679"/>
    </source>
</evidence>
<sequence>MAGMWGSGDQGAAETRARRAGSFGTQAAIYAEHRPDYPQAGIRWALEPVAAGDNPVVLDLGAARDDPVVLEPVAAGAEPVALDSDPADNELAVPRPDAVDYELVVLDLGAGTGKLSGGLLEAGVRVIAVEPDDAMRGEFERRYPGVTALSGAAEAIPLADGAVDAVVAGQAFHWFDQALAFPEIARVLRPGGVFAAFWNNDDHRVDWVAGLHRVSRTSASFPSATGGDTLPAHPLFEPFESAEFDHTQRRSAASLTTAIGTHSHTVVISERERAEVLARILDYLRARPETATGEFDFPLRTGVIRAIRRPDTPA</sequence>
<evidence type="ECO:0000259" key="4">
    <source>
        <dbReference type="Pfam" id="PF08241"/>
    </source>
</evidence>
<evidence type="ECO:0000313" key="6">
    <source>
        <dbReference type="Proteomes" id="UP001596223"/>
    </source>
</evidence>
<dbReference type="Gene3D" id="3.40.50.150">
    <property type="entry name" value="Vaccinia Virus protein VP39"/>
    <property type="match status" value="1"/>
</dbReference>
<comment type="caution">
    <text evidence="5">The sequence shown here is derived from an EMBL/GenBank/DDBJ whole genome shotgun (WGS) entry which is preliminary data.</text>
</comment>
<dbReference type="PANTHER" id="PTHR44942:SF4">
    <property type="entry name" value="METHYLTRANSFERASE TYPE 11 DOMAIN-CONTAINING PROTEIN"/>
    <property type="match status" value="1"/>
</dbReference>
<dbReference type="SUPFAM" id="SSF53335">
    <property type="entry name" value="S-adenosyl-L-methionine-dependent methyltransferases"/>
    <property type="match status" value="1"/>
</dbReference>
<comment type="similarity">
    <text evidence="1">Belongs to the methyltransferase superfamily.</text>
</comment>
<dbReference type="InterPro" id="IPR013216">
    <property type="entry name" value="Methyltransf_11"/>
</dbReference>
<dbReference type="GO" id="GO:0032259">
    <property type="term" value="P:methylation"/>
    <property type="evidence" value="ECO:0007669"/>
    <property type="project" value="UniProtKB-KW"/>
</dbReference>
<keyword evidence="6" id="KW-1185">Reference proteome</keyword>
<keyword evidence="2 5" id="KW-0489">Methyltransferase</keyword>
<reference evidence="6" key="1">
    <citation type="journal article" date="2019" name="Int. J. Syst. Evol. Microbiol.">
        <title>The Global Catalogue of Microorganisms (GCM) 10K type strain sequencing project: providing services to taxonomists for standard genome sequencing and annotation.</title>
        <authorList>
            <consortium name="The Broad Institute Genomics Platform"/>
            <consortium name="The Broad Institute Genome Sequencing Center for Infectious Disease"/>
            <person name="Wu L."/>
            <person name="Ma J."/>
        </authorList>
    </citation>
    <scope>NUCLEOTIDE SEQUENCE [LARGE SCALE GENOMIC DNA]</scope>
    <source>
        <strain evidence="6">CCUG 36956</strain>
    </source>
</reference>
<dbReference type="GO" id="GO:0008168">
    <property type="term" value="F:methyltransferase activity"/>
    <property type="evidence" value="ECO:0007669"/>
    <property type="project" value="UniProtKB-KW"/>
</dbReference>
<dbReference type="CDD" id="cd02440">
    <property type="entry name" value="AdoMet_MTases"/>
    <property type="match status" value="1"/>
</dbReference>
<dbReference type="PANTHER" id="PTHR44942">
    <property type="entry name" value="METHYLTRANSF_11 DOMAIN-CONTAINING PROTEIN"/>
    <property type="match status" value="1"/>
</dbReference>
<dbReference type="PROSITE" id="PS01131">
    <property type="entry name" value="RRNA_A_DIMETH"/>
    <property type="match status" value="1"/>
</dbReference>
<protein>
    <submittedName>
        <fullName evidence="5">Class I SAM-dependent methyltransferase</fullName>
        <ecNumber evidence="5">2.1.1.-</ecNumber>
    </submittedName>
</protein>
<dbReference type="EC" id="2.1.1.-" evidence="5"/>
<proteinExistence type="inferred from homology"/>
<evidence type="ECO:0000256" key="1">
    <source>
        <dbReference type="ARBA" id="ARBA00008361"/>
    </source>
</evidence>
<gene>
    <name evidence="5" type="ORF">ACFP3H_06460</name>
</gene>
<evidence type="ECO:0000256" key="2">
    <source>
        <dbReference type="ARBA" id="ARBA00022603"/>
    </source>
</evidence>
<dbReference type="Proteomes" id="UP001596223">
    <property type="component" value="Unassembled WGS sequence"/>
</dbReference>
<organism evidence="5 6">
    <name type="scientific">Nocardia lasii</name>
    <dbReference type="NCBI Taxonomy" id="1616107"/>
    <lineage>
        <taxon>Bacteria</taxon>
        <taxon>Bacillati</taxon>
        <taxon>Actinomycetota</taxon>
        <taxon>Actinomycetes</taxon>
        <taxon>Mycobacteriales</taxon>
        <taxon>Nocardiaceae</taxon>
        <taxon>Nocardia</taxon>
    </lineage>
</organism>
<dbReference type="InterPro" id="IPR051052">
    <property type="entry name" value="Diverse_substrate_MTase"/>
</dbReference>
<dbReference type="InterPro" id="IPR029063">
    <property type="entry name" value="SAM-dependent_MTases_sf"/>
</dbReference>
<dbReference type="EMBL" id="JBHSQN010000002">
    <property type="protein sequence ID" value="MFC6010688.1"/>
    <property type="molecule type" value="Genomic_DNA"/>
</dbReference>
<dbReference type="Pfam" id="PF08241">
    <property type="entry name" value="Methyltransf_11"/>
    <property type="match status" value="1"/>
</dbReference>
<keyword evidence="3 5" id="KW-0808">Transferase</keyword>
<accession>A0ABW1JPR7</accession>